<evidence type="ECO:0000313" key="2">
    <source>
        <dbReference type="EMBL" id="CAG7830809.1"/>
    </source>
</evidence>
<dbReference type="Proteomes" id="UP000708208">
    <property type="component" value="Unassembled WGS sequence"/>
</dbReference>
<feature type="transmembrane region" description="Helical" evidence="1">
    <location>
        <begin position="77"/>
        <end position="101"/>
    </location>
</feature>
<organism evidence="2 3">
    <name type="scientific">Allacma fusca</name>
    <dbReference type="NCBI Taxonomy" id="39272"/>
    <lineage>
        <taxon>Eukaryota</taxon>
        <taxon>Metazoa</taxon>
        <taxon>Ecdysozoa</taxon>
        <taxon>Arthropoda</taxon>
        <taxon>Hexapoda</taxon>
        <taxon>Collembola</taxon>
        <taxon>Symphypleona</taxon>
        <taxon>Sminthuridae</taxon>
        <taxon>Allacma</taxon>
    </lineage>
</organism>
<evidence type="ECO:0000313" key="3">
    <source>
        <dbReference type="Proteomes" id="UP000708208"/>
    </source>
</evidence>
<accession>A0A8J2LEI1</accession>
<gene>
    <name evidence="2" type="ORF">AFUS01_LOCUS40588</name>
</gene>
<proteinExistence type="predicted"/>
<keyword evidence="3" id="KW-1185">Reference proteome</keyword>
<feature type="non-terminal residue" evidence="2">
    <location>
        <position position="103"/>
    </location>
</feature>
<keyword evidence="1" id="KW-0472">Membrane</keyword>
<dbReference type="EMBL" id="CAJVCH010557717">
    <property type="protein sequence ID" value="CAG7830809.1"/>
    <property type="molecule type" value="Genomic_DNA"/>
</dbReference>
<protein>
    <submittedName>
        <fullName evidence="2">Uncharacterized protein</fullName>
    </submittedName>
</protein>
<dbReference type="AlphaFoldDB" id="A0A8J2LEI1"/>
<evidence type="ECO:0000256" key="1">
    <source>
        <dbReference type="SAM" id="Phobius"/>
    </source>
</evidence>
<keyword evidence="1" id="KW-0812">Transmembrane</keyword>
<keyword evidence="1" id="KW-1133">Transmembrane helix</keyword>
<comment type="caution">
    <text evidence="2">The sequence shown here is derived from an EMBL/GenBank/DDBJ whole genome shotgun (WGS) entry which is preliminary data.</text>
</comment>
<feature type="transmembrane region" description="Helical" evidence="1">
    <location>
        <begin position="17"/>
        <end position="38"/>
    </location>
</feature>
<name>A0A8J2LEI1_9HEXA</name>
<sequence length="103" mass="11193">VCFKIEDRGCIADDANLVGLTSVMVLLFSACLPLGIIIGKYLPNTIHGFNVGRSDIYVKMRSVLTTIDPDTYSTMDYVAATILYVFMTATLLMTTAGYSVLIA</sequence>
<reference evidence="2" key="1">
    <citation type="submission" date="2021-06" db="EMBL/GenBank/DDBJ databases">
        <authorList>
            <person name="Hodson N. C."/>
            <person name="Mongue J. A."/>
            <person name="Jaron S. K."/>
        </authorList>
    </citation>
    <scope>NUCLEOTIDE SEQUENCE</scope>
</reference>
<feature type="non-terminal residue" evidence="2">
    <location>
        <position position="1"/>
    </location>
</feature>